<dbReference type="AlphaFoldDB" id="A0A4Y2MUS2"/>
<dbReference type="Proteomes" id="UP000499080">
    <property type="component" value="Unassembled WGS sequence"/>
</dbReference>
<protein>
    <submittedName>
        <fullName evidence="1">Uncharacterized protein</fullName>
    </submittedName>
</protein>
<reference evidence="1 2" key="1">
    <citation type="journal article" date="2019" name="Sci. Rep.">
        <title>Orb-weaving spider Araneus ventricosus genome elucidates the spidroin gene catalogue.</title>
        <authorList>
            <person name="Kono N."/>
            <person name="Nakamura H."/>
            <person name="Ohtoshi R."/>
            <person name="Moran D.A.P."/>
            <person name="Shinohara A."/>
            <person name="Yoshida Y."/>
            <person name="Fujiwara M."/>
            <person name="Mori M."/>
            <person name="Tomita M."/>
            <person name="Arakawa K."/>
        </authorList>
    </citation>
    <scope>NUCLEOTIDE SEQUENCE [LARGE SCALE GENOMIC DNA]</scope>
</reference>
<keyword evidence="2" id="KW-1185">Reference proteome</keyword>
<organism evidence="1 2">
    <name type="scientific">Araneus ventricosus</name>
    <name type="common">Orbweaver spider</name>
    <name type="synonym">Epeira ventricosa</name>
    <dbReference type="NCBI Taxonomy" id="182803"/>
    <lineage>
        <taxon>Eukaryota</taxon>
        <taxon>Metazoa</taxon>
        <taxon>Ecdysozoa</taxon>
        <taxon>Arthropoda</taxon>
        <taxon>Chelicerata</taxon>
        <taxon>Arachnida</taxon>
        <taxon>Araneae</taxon>
        <taxon>Araneomorphae</taxon>
        <taxon>Entelegynae</taxon>
        <taxon>Araneoidea</taxon>
        <taxon>Araneidae</taxon>
        <taxon>Araneus</taxon>
    </lineage>
</organism>
<evidence type="ECO:0000313" key="2">
    <source>
        <dbReference type="Proteomes" id="UP000499080"/>
    </source>
</evidence>
<name>A0A4Y2MUS2_ARAVE</name>
<evidence type="ECO:0000313" key="1">
    <source>
        <dbReference type="EMBL" id="GBN29406.1"/>
    </source>
</evidence>
<sequence length="106" mass="11608">MERKRRKDETAARNLPKSGACASARCITFVTGTPRGDPRQPVDILPESVGEKASTVLFMPLMECGRPVSSPSTRIGGKSSWNRSGRFFTTSNGEETEFANLTPFIQ</sequence>
<gene>
    <name evidence="1" type="ORF">AVEN_174598_1</name>
</gene>
<proteinExistence type="predicted"/>
<dbReference type="EMBL" id="BGPR01007767">
    <property type="protein sequence ID" value="GBN29406.1"/>
    <property type="molecule type" value="Genomic_DNA"/>
</dbReference>
<accession>A0A4Y2MUS2</accession>
<comment type="caution">
    <text evidence="1">The sequence shown here is derived from an EMBL/GenBank/DDBJ whole genome shotgun (WGS) entry which is preliminary data.</text>
</comment>